<feature type="transmembrane region" description="Helical" evidence="1">
    <location>
        <begin position="93"/>
        <end position="115"/>
    </location>
</feature>
<accession>A0A4Q0VN79</accession>
<organism evidence="2 3">
    <name type="scientific">Anaerobacillus alkaliphilus</name>
    <dbReference type="NCBI Taxonomy" id="1548597"/>
    <lineage>
        <taxon>Bacteria</taxon>
        <taxon>Bacillati</taxon>
        <taxon>Bacillota</taxon>
        <taxon>Bacilli</taxon>
        <taxon>Bacillales</taxon>
        <taxon>Bacillaceae</taxon>
        <taxon>Anaerobacillus</taxon>
    </lineage>
</organism>
<proteinExistence type="predicted"/>
<dbReference type="AlphaFoldDB" id="A0A4Q0VN79"/>
<dbReference type="EMBL" id="QOUX01000046">
    <property type="protein sequence ID" value="RXI97842.1"/>
    <property type="molecule type" value="Genomic_DNA"/>
</dbReference>
<evidence type="ECO:0000313" key="2">
    <source>
        <dbReference type="EMBL" id="RXI97842.1"/>
    </source>
</evidence>
<gene>
    <name evidence="2" type="ORF">DS745_15895</name>
</gene>
<keyword evidence="1" id="KW-1133">Transmembrane helix</keyword>
<feature type="transmembrane region" description="Helical" evidence="1">
    <location>
        <begin position="170"/>
        <end position="187"/>
    </location>
</feature>
<feature type="transmembrane region" description="Helical" evidence="1">
    <location>
        <begin position="42"/>
        <end position="63"/>
    </location>
</feature>
<feature type="transmembrane region" description="Helical" evidence="1">
    <location>
        <begin position="235"/>
        <end position="260"/>
    </location>
</feature>
<dbReference type="RefSeq" id="WP_129079206.1">
    <property type="nucleotide sequence ID" value="NZ_QOUX01000046.1"/>
</dbReference>
<evidence type="ECO:0000256" key="1">
    <source>
        <dbReference type="SAM" id="Phobius"/>
    </source>
</evidence>
<comment type="caution">
    <text evidence="2">The sequence shown here is derived from an EMBL/GenBank/DDBJ whole genome shotgun (WGS) entry which is preliminary data.</text>
</comment>
<keyword evidence="1" id="KW-0472">Membrane</keyword>
<keyword evidence="1" id="KW-0812">Transmembrane</keyword>
<name>A0A4Q0VN79_9BACI</name>
<dbReference type="Proteomes" id="UP000290649">
    <property type="component" value="Unassembled WGS sequence"/>
</dbReference>
<feature type="transmembrane region" description="Helical" evidence="1">
    <location>
        <begin position="138"/>
        <end position="163"/>
    </location>
</feature>
<keyword evidence="3" id="KW-1185">Reference proteome</keyword>
<feature type="transmembrane region" description="Helical" evidence="1">
    <location>
        <begin position="18"/>
        <end position="36"/>
    </location>
</feature>
<sequence length="266" mass="30842">MSWLMLYRKELRLTRTKFMINIGFLLALVAILWVLIERYNPAFIALIVPVVLVHLFYLFFAMLDSLRQEWKQKTTVFWLNIPTSGWQLLTAKFVAATTQLVVSLSLTLLFLYILLQRSINHFIDSTIANFILEQYQSYWWILFFGILIASLQAGGVVTFIYMMAKSIRRWGWLVGIAIVIAGSWLWVKFQETVVYRSVTEWGALLSEKNIMETLSFHFDSFKNDPNIHMEVTNNAVLYVGTAVVDVLIVVIILYASAWLLDHKVEA</sequence>
<reference evidence="2 3" key="1">
    <citation type="journal article" date="2019" name="Int. J. Syst. Evol. Microbiol.">
        <title>Anaerobacillus alkaliphilus sp. nov., a novel alkaliphilic and moderately halophilic bacterium.</title>
        <authorList>
            <person name="Borsodi A.K."/>
            <person name="Aszalos J.M."/>
            <person name="Bihari P."/>
            <person name="Nagy I."/>
            <person name="Schumann P."/>
            <person name="Sproer C."/>
            <person name="Kovacs A.L."/>
            <person name="Boka K."/>
            <person name="Dobosy P."/>
            <person name="Ovari M."/>
            <person name="Szili-Kovacs T."/>
            <person name="Toth E."/>
        </authorList>
    </citation>
    <scope>NUCLEOTIDE SEQUENCE [LARGE SCALE GENOMIC DNA]</scope>
    <source>
        <strain evidence="2 3">B16-10</strain>
    </source>
</reference>
<dbReference type="OrthoDB" id="2884965at2"/>
<protein>
    <submittedName>
        <fullName evidence="2">Uncharacterized protein</fullName>
    </submittedName>
</protein>
<evidence type="ECO:0000313" key="3">
    <source>
        <dbReference type="Proteomes" id="UP000290649"/>
    </source>
</evidence>